<organism evidence="2 3">
    <name type="scientific">Rosa chinensis</name>
    <name type="common">China rose</name>
    <dbReference type="NCBI Taxonomy" id="74649"/>
    <lineage>
        <taxon>Eukaryota</taxon>
        <taxon>Viridiplantae</taxon>
        <taxon>Streptophyta</taxon>
        <taxon>Embryophyta</taxon>
        <taxon>Tracheophyta</taxon>
        <taxon>Spermatophyta</taxon>
        <taxon>Magnoliopsida</taxon>
        <taxon>eudicotyledons</taxon>
        <taxon>Gunneridae</taxon>
        <taxon>Pentapetalae</taxon>
        <taxon>rosids</taxon>
        <taxon>fabids</taxon>
        <taxon>Rosales</taxon>
        <taxon>Rosaceae</taxon>
        <taxon>Rosoideae</taxon>
        <taxon>Rosoideae incertae sedis</taxon>
        <taxon>Rosa</taxon>
    </lineage>
</organism>
<feature type="compositionally biased region" description="Basic and acidic residues" evidence="1">
    <location>
        <begin position="613"/>
        <end position="623"/>
    </location>
</feature>
<accession>A0A2P6SJX0</accession>
<feature type="compositionally biased region" description="Polar residues" evidence="1">
    <location>
        <begin position="205"/>
        <end position="216"/>
    </location>
</feature>
<dbReference type="STRING" id="74649.A0A2P6SJX0"/>
<dbReference type="Proteomes" id="UP000238479">
    <property type="component" value="Chromosome 1"/>
</dbReference>
<evidence type="ECO:0000256" key="1">
    <source>
        <dbReference type="SAM" id="MobiDB-lite"/>
    </source>
</evidence>
<dbReference type="PANTHER" id="PTHR34536:SF4">
    <property type="entry name" value="BTZ DOMAIN-CONTAINING PROTEIN"/>
    <property type="match status" value="1"/>
</dbReference>
<dbReference type="PANTHER" id="PTHR34536">
    <property type="entry name" value="DENTIN SIALOPHOSPHOPROTEIN-LIKE PROTEIN"/>
    <property type="match status" value="1"/>
</dbReference>
<name>A0A2P6SJX0_ROSCH</name>
<gene>
    <name evidence="2" type="ORF">RchiOBHm_Chr1g0365001</name>
</gene>
<dbReference type="Gramene" id="PRQ58967">
    <property type="protein sequence ID" value="PRQ58967"/>
    <property type="gene ID" value="RchiOBHm_Chr1g0365001"/>
</dbReference>
<feature type="compositionally biased region" description="Basic and acidic residues" evidence="1">
    <location>
        <begin position="1244"/>
        <end position="1258"/>
    </location>
</feature>
<feature type="compositionally biased region" description="Polar residues" evidence="1">
    <location>
        <begin position="827"/>
        <end position="839"/>
    </location>
</feature>
<feature type="compositionally biased region" description="Basic and acidic residues" evidence="1">
    <location>
        <begin position="462"/>
        <end position="476"/>
    </location>
</feature>
<comment type="caution">
    <text evidence="2">The sequence shown here is derived from an EMBL/GenBank/DDBJ whole genome shotgun (WGS) entry which is preliminary data.</text>
</comment>
<evidence type="ECO:0000313" key="2">
    <source>
        <dbReference type="EMBL" id="PRQ58967.1"/>
    </source>
</evidence>
<feature type="compositionally biased region" description="Basic and acidic residues" evidence="1">
    <location>
        <begin position="110"/>
        <end position="131"/>
    </location>
</feature>
<feature type="compositionally biased region" description="Basic and acidic residues" evidence="1">
    <location>
        <begin position="231"/>
        <end position="247"/>
    </location>
</feature>
<feature type="compositionally biased region" description="Pro residues" evidence="1">
    <location>
        <begin position="35"/>
        <end position="48"/>
    </location>
</feature>
<dbReference type="EMBL" id="PDCK01000039">
    <property type="protein sequence ID" value="PRQ58967.1"/>
    <property type="molecule type" value="Genomic_DNA"/>
</dbReference>
<feature type="compositionally biased region" description="Polar residues" evidence="1">
    <location>
        <begin position="57"/>
        <end position="80"/>
    </location>
</feature>
<feature type="region of interest" description="Disordered" evidence="1">
    <location>
        <begin position="965"/>
        <end position="1002"/>
    </location>
</feature>
<feature type="compositionally biased region" description="Polar residues" evidence="1">
    <location>
        <begin position="96"/>
        <end position="109"/>
    </location>
</feature>
<feature type="compositionally biased region" description="Acidic residues" evidence="1">
    <location>
        <begin position="592"/>
        <end position="603"/>
    </location>
</feature>
<proteinExistence type="predicted"/>
<feature type="region of interest" description="Disordered" evidence="1">
    <location>
        <begin position="205"/>
        <end position="247"/>
    </location>
</feature>
<dbReference type="OrthoDB" id="758862at2759"/>
<feature type="compositionally biased region" description="Polar residues" evidence="1">
    <location>
        <begin position="449"/>
        <end position="459"/>
    </location>
</feature>
<keyword evidence="3" id="KW-1185">Reference proteome</keyword>
<feature type="region of interest" description="Disordered" evidence="1">
    <location>
        <begin position="777"/>
        <end position="850"/>
    </location>
</feature>
<feature type="compositionally biased region" description="Polar residues" evidence="1">
    <location>
        <begin position="777"/>
        <end position="818"/>
    </location>
</feature>
<feature type="region of interest" description="Disordered" evidence="1">
    <location>
        <begin position="1062"/>
        <end position="1110"/>
    </location>
</feature>
<feature type="region of interest" description="Disordered" evidence="1">
    <location>
        <begin position="445"/>
        <end position="476"/>
    </location>
</feature>
<evidence type="ECO:0000313" key="3">
    <source>
        <dbReference type="Proteomes" id="UP000238479"/>
    </source>
</evidence>
<feature type="compositionally biased region" description="Basic and acidic residues" evidence="1">
    <location>
        <begin position="1271"/>
        <end position="1280"/>
    </location>
</feature>
<sequence length="1303" mass="143974">MPLSGNEETGVKPVTWKSSDYIAGVPIKKRRFPMMRPPSPPPEEPSFPPSKMDSVQKEQSSQSQGLTISYASVATSSGISDATKAPGSDDRRGSSDVKNVNMVQGNDNTVRVKVEQPSHRDHLGSSDDLQRKGKFVMADNPAPQMTLGRNELNLRPTQAPVSSLSKDIMHSKHRAEVKCKEEMPAIAEGTELSLALKERLFPSLTGQKSDSGVSHPSQDKSEPISLNLSLSKEKISGQSKGKDRDLKVHGAQLQACRANWDLNTPMDAWGDSVNDAPVSVDQISAKGGGHAVSSIGMVEGGVSSERQSNVESHKRTNLTMLSKLDSQQYKPNDSLFLRLSSSCSLPNLCQTPSSSIAFELDGRTSAANLLRVAGPTSNLNLGNHIIVKPEPFDERVKQEPSSLGPLNIRAGKHGVVECSTVGAVHSSNVSTHKFVDPRSIKSEPALELNQETSKSTKGKSVQLDKHVINGPDDRPFDMKLPVAAEISRPAGKPSCLTESTGQPSCSTELTVTQDVINHSGDSNGRLPHEACQSNEKVAISLGHDSKLNNMRTKDDNVDSQSCKLKLMIDPPLDSRGSGGTSDEEKIDISTDMQDDSDGTDYESDGNHAIDTAIETKEGGKDDDYEDGEVRDLLLDTAVQDELISESREVENANHDGFDNGRTECVGPVDIVHRTSFHVEAKDNKTDNLAGTSNNDHEESADIDLNIESDKGCDNDVCLQEASFIEKLTSSEGMKGSISNVTIEPLNDQSGKRDSQKCQDAELSLEQVTIGSQGTAVASAQDTELNVNKTEPVLTSDSTLSKTSGSGDNATKDTSNGGQRSRIITLPRSLNGSPTRSRSIPDQPFPSRAGREILPAVTPDDNKLHPRGRGETYVDDTYRFPRERYQDQSWRNSVNFRRGRGRMNNRGDWSSDRYFAAERYYNQTKYRVPRHKYVNVVSDADLEYNNYNMASDGAFVGRGGRKLSNDGPINHRIPSRRRSPVGGPLIHVPRRNPRNFSPSRCIGEDTSDLVGMRHNEKLMRGFPDDSVDPMFNRTQPSYDGDGQFGRGRGNRTFSFVQQRGIRVRSKSPIRTRTRSPVPWSSPRRRSPDGFGGPGELSHRTPNYRMERFRSPDGASFTGEMVVRRNLPNDLRDMDTVRDHGHQRSGIHRSPSSRVLLRNRRFDVIDPRERADNNEFFAGGGPMHSGRLHELGGDGNADERRRFGERRGPVRTFRPPYNSADGETFHVNTEDGPRPFRFCPDGETEFQERGNLRERDFDRRIKNRPGNAPRRMRSIEDQEGNFRGDGQPWNDGGFDDISRAKRKRF</sequence>
<feature type="region of interest" description="Disordered" evidence="1">
    <location>
        <begin position="1206"/>
        <end position="1303"/>
    </location>
</feature>
<feature type="region of interest" description="Disordered" evidence="1">
    <location>
        <begin position="568"/>
        <end position="623"/>
    </location>
</feature>
<dbReference type="OMA" id="NHRIPSR"/>
<protein>
    <submittedName>
        <fullName evidence="2">Uncharacterized protein</fullName>
    </submittedName>
</protein>
<feature type="compositionally biased region" description="Basic residues" evidence="1">
    <location>
        <begin position="1062"/>
        <end position="1072"/>
    </location>
</feature>
<feature type="region of interest" description="Disordered" evidence="1">
    <location>
        <begin position="1"/>
        <end position="169"/>
    </location>
</feature>
<reference evidence="2 3" key="1">
    <citation type="journal article" date="2018" name="Nat. Genet.">
        <title>The Rosa genome provides new insights in the design of modern roses.</title>
        <authorList>
            <person name="Bendahmane M."/>
        </authorList>
    </citation>
    <scope>NUCLEOTIDE SEQUENCE [LARGE SCALE GENOMIC DNA]</scope>
    <source>
        <strain evidence="3">cv. Old Blush</strain>
    </source>
</reference>
<feature type="compositionally biased region" description="Polar residues" evidence="1">
    <location>
        <begin position="155"/>
        <end position="165"/>
    </location>
</feature>